<proteinExistence type="predicted"/>
<dbReference type="OrthoDB" id="341046at2"/>
<reference evidence="1" key="1">
    <citation type="journal article" date="2019" name="PLoS Negl. Trop. Dis.">
        <title>Revisiting the worldwide diversity of Leptospira species in the environment.</title>
        <authorList>
            <person name="Vincent A.T."/>
            <person name="Schiettekatte O."/>
            <person name="Bourhy P."/>
            <person name="Veyrier F.J."/>
            <person name="Picardeau M."/>
        </authorList>
    </citation>
    <scope>NUCLEOTIDE SEQUENCE [LARGE SCALE GENOMIC DNA]</scope>
    <source>
        <strain evidence="1">201400974</strain>
    </source>
</reference>
<dbReference type="Proteomes" id="UP000298264">
    <property type="component" value="Unassembled WGS sequence"/>
</dbReference>
<keyword evidence="2" id="KW-1185">Reference proteome</keyword>
<evidence type="ECO:0000313" key="1">
    <source>
        <dbReference type="EMBL" id="TGN10951.1"/>
    </source>
</evidence>
<gene>
    <name evidence="1" type="ORF">EHS11_07170</name>
</gene>
<protein>
    <submittedName>
        <fullName evidence="1">(2Fe-2S)-binding protein</fullName>
    </submittedName>
</protein>
<comment type="caution">
    <text evidence="1">The sequence shown here is derived from an EMBL/GenBank/DDBJ whole genome shotgun (WGS) entry which is preliminary data.</text>
</comment>
<accession>A0A4R9LPL0</accession>
<evidence type="ECO:0000313" key="2">
    <source>
        <dbReference type="Proteomes" id="UP000298264"/>
    </source>
</evidence>
<dbReference type="InterPro" id="IPR041854">
    <property type="entry name" value="BFD-like_2Fe2S-bd_dom_sf"/>
</dbReference>
<dbReference type="EMBL" id="RQHV01000042">
    <property type="protein sequence ID" value="TGN10951.1"/>
    <property type="molecule type" value="Genomic_DNA"/>
</dbReference>
<name>A0A4R9LPL0_9LEPT</name>
<sequence length="65" mass="7261">MIKCHCAEVFFEEILNVVKETNRPILEVAKEMGAADTCTACVGDMLQFIQNELEGLELAGHSTYR</sequence>
<dbReference type="Gene3D" id="1.10.10.1100">
    <property type="entry name" value="BFD-like [2Fe-2S]-binding domain"/>
    <property type="match status" value="1"/>
</dbReference>
<organism evidence="1 2">
    <name type="scientific">Leptospira ilyithenensis</name>
    <dbReference type="NCBI Taxonomy" id="2484901"/>
    <lineage>
        <taxon>Bacteria</taxon>
        <taxon>Pseudomonadati</taxon>
        <taxon>Spirochaetota</taxon>
        <taxon>Spirochaetia</taxon>
        <taxon>Leptospirales</taxon>
        <taxon>Leptospiraceae</taxon>
        <taxon>Leptospira</taxon>
    </lineage>
</organism>
<dbReference type="AlphaFoldDB" id="A0A4R9LPL0"/>